<evidence type="ECO:0000313" key="2">
    <source>
        <dbReference type="EMBL" id="RII87924.1"/>
    </source>
</evidence>
<reference evidence="2 3" key="1">
    <citation type="submission" date="2018-08" db="EMBL/GenBank/DDBJ databases">
        <title>Genome Sequence of Clavibacter michiganensis Subspecies type strains, and the Atypical Peach-Colored Strains Isolated from Tomato.</title>
        <authorList>
            <person name="Osdaghi E."/>
            <person name="Portier P."/>
            <person name="Briand M."/>
            <person name="Jacques M.-A."/>
        </authorList>
    </citation>
    <scope>NUCLEOTIDE SEQUENCE [LARGE SCALE GENOMIC DNA]</scope>
    <source>
        <strain evidence="2 3">CFBP 8216</strain>
    </source>
</reference>
<comment type="caution">
    <text evidence="2">The sequence shown here is derived from an EMBL/GenBank/DDBJ whole genome shotgun (WGS) entry which is preliminary data.</text>
</comment>
<name>A0ABX9N432_9MICO</name>
<feature type="compositionally biased region" description="Basic and acidic residues" evidence="1">
    <location>
        <begin position="1"/>
        <end position="13"/>
    </location>
</feature>
<evidence type="ECO:0000256" key="1">
    <source>
        <dbReference type="SAM" id="MobiDB-lite"/>
    </source>
</evidence>
<evidence type="ECO:0000313" key="3">
    <source>
        <dbReference type="Proteomes" id="UP000265355"/>
    </source>
</evidence>
<proteinExistence type="predicted"/>
<feature type="non-terminal residue" evidence="2">
    <location>
        <position position="46"/>
    </location>
</feature>
<organism evidence="2 3">
    <name type="scientific">Clavibacter californiensis</name>
    <dbReference type="NCBI Taxonomy" id="1401995"/>
    <lineage>
        <taxon>Bacteria</taxon>
        <taxon>Bacillati</taxon>
        <taxon>Actinomycetota</taxon>
        <taxon>Actinomycetes</taxon>
        <taxon>Micrococcales</taxon>
        <taxon>Microbacteriaceae</taxon>
        <taxon>Clavibacter</taxon>
    </lineage>
</organism>
<dbReference type="Proteomes" id="UP000265355">
    <property type="component" value="Unassembled WGS sequence"/>
</dbReference>
<gene>
    <name evidence="2" type="ORF">DZF98_15510</name>
</gene>
<sequence length="46" mass="4831">MTALRPAREDVGTGDRAGVGAPYDDGQRARRPAPGRATRGVLLRVA</sequence>
<keyword evidence="3" id="KW-1185">Reference proteome</keyword>
<protein>
    <submittedName>
        <fullName evidence="2">ABC transporter permease</fullName>
    </submittedName>
</protein>
<feature type="region of interest" description="Disordered" evidence="1">
    <location>
        <begin position="1"/>
        <end position="46"/>
    </location>
</feature>
<dbReference type="EMBL" id="QWEE01000482">
    <property type="protein sequence ID" value="RII87924.1"/>
    <property type="molecule type" value="Genomic_DNA"/>
</dbReference>
<accession>A0ABX9N432</accession>